<dbReference type="RefSeq" id="XP_017986757.1">
    <property type="nucleotide sequence ID" value="XM_018131355.1"/>
</dbReference>
<feature type="region of interest" description="Disordered" evidence="3">
    <location>
        <begin position="119"/>
        <end position="148"/>
    </location>
</feature>
<comment type="subcellular location">
    <subcellularLocation>
        <location evidence="1">Nucleus</location>
    </subcellularLocation>
</comment>
<dbReference type="PANTHER" id="PTHR15341:SF3">
    <property type="entry name" value="NUCLEAR NUCLEIC ACID-BINDING PROTEIN C1D"/>
    <property type="match status" value="1"/>
</dbReference>
<dbReference type="PANTHER" id="PTHR15341">
    <property type="entry name" value="SUN-COR STEROID HORMONE RECEPTOR CO-REPRESSOR"/>
    <property type="match status" value="1"/>
</dbReference>
<keyword evidence="2" id="KW-0175">Coiled coil</keyword>
<dbReference type="GO" id="GO:0003677">
    <property type="term" value="F:DNA binding"/>
    <property type="evidence" value="ECO:0007669"/>
    <property type="project" value="TreeGrafter"/>
</dbReference>
<dbReference type="GO" id="GO:0005730">
    <property type="term" value="C:nucleolus"/>
    <property type="evidence" value="ECO:0007669"/>
    <property type="project" value="TreeGrafter"/>
</dbReference>
<evidence type="ECO:0000256" key="3">
    <source>
        <dbReference type="SAM" id="MobiDB-lite"/>
    </source>
</evidence>
<dbReference type="Proteomes" id="UP000243052">
    <property type="component" value="Chromosome iii"/>
</dbReference>
<keyword evidence="5" id="KW-1185">Reference proteome</keyword>
<dbReference type="GeneID" id="28722976"/>
<dbReference type="GO" id="GO:0010468">
    <property type="term" value="P:regulation of gene expression"/>
    <property type="evidence" value="ECO:0007669"/>
    <property type="project" value="TreeGrafter"/>
</dbReference>
<evidence type="ECO:0000313" key="5">
    <source>
        <dbReference type="Proteomes" id="UP000243052"/>
    </source>
</evidence>
<organism evidence="4 5">
    <name type="scientific">Eremothecium sinecaudum</name>
    <dbReference type="NCBI Taxonomy" id="45286"/>
    <lineage>
        <taxon>Eukaryota</taxon>
        <taxon>Fungi</taxon>
        <taxon>Dikarya</taxon>
        <taxon>Ascomycota</taxon>
        <taxon>Saccharomycotina</taxon>
        <taxon>Saccharomycetes</taxon>
        <taxon>Saccharomycetales</taxon>
        <taxon>Saccharomycetaceae</taxon>
        <taxon>Eremothecium</taxon>
    </lineage>
</organism>
<gene>
    <name evidence="4" type="ORF">AW171_hschr31612</name>
</gene>
<sequence>MEDISKIKPYISYLNKQLEQLAIEIKKLTAQSLNEQLLSLKDEREKLALSNKYAYVLSSLLFVYMKVLNVKDMSPIMGELARVKSYMDRAKQLDKKEIEKQQKQKEQQASAKAIIQSSLNGADPQPAISKVHFQGRHTKFEDSGDKEEMAKKIMSRLKQAKSTKGKVSKKK</sequence>
<dbReference type="STRING" id="45286.A0A109UWB9"/>
<dbReference type="GO" id="GO:0003723">
    <property type="term" value="F:RNA binding"/>
    <property type="evidence" value="ECO:0007669"/>
    <property type="project" value="UniProtKB-UniRule"/>
</dbReference>
<proteinExistence type="inferred from homology"/>
<protein>
    <recommendedName>
        <fullName evidence="1">Exosome complex protein</fullName>
    </recommendedName>
</protein>
<evidence type="ECO:0000256" key="2">
    <source>
        <dbReference type="SAM" id="Coils"/>
    </source>
</evidence>
<dbReference type="GO" id="GO:0000460">
    <property type="term" value="P:maturation of 5.8S rRNA"/>
    <property type="evidence" value="ECO:0007669"/>
    <property type="project" value="TreeGrafter"/>
</dbReference>
<dbReference type="InterPro" id="IPR011082">
    <property type="entry name" value="Exosome-assoc_fac/DNA_repair"/>
</dbReference>
<feature type="coiled-coil region" evidence="2">
    <location>
        <begin position="11"/>
        <end position="50"/>
    </location>
</feature>
<comment type="function">
    <text evidence="1">Required for exosome-dependent processing of pre-rRNA and small nucleolar RNA (snRNA) precursors. Involved in processing of 35S pre-rRNA at the A0, A1 and A2 sites.</text>
</comment>
<keyword evidence="1" id="KW-0539">Nucleus</keyword>
<name>A0A109UWB9_9SACH</name>
<dbReference type="OrthoDB" id="1421013at2759"/>
<evidence type="ECO:0000313" key="4">
    <source>
        <dbReference type="EMBL" id="AMD19761.1"/>
    </source>
</evidence>
<keyword evidence="1" id="KW-0694">RNA-binding</keyword>
<dbReference type="EMBL" id="CP014243">
    <property type="protein sequence ID" value="AMD19761.1"/>
    <property type="molecule type" value="Genomic_DNA"/>
</dbReference>
<accession>A0A109UWB9</accession>
<reference evidence="4 5" key="1">
    <citation type="submission" date="2016-01" db="EMBL/GenBank/DDBJ databases">
        <title>Genome sequence of the yeast Holleya sinecauda.</title>
        <authorList>
            <person name="Dietrich F.S."/>
        </authorList>
    </citation>
    <scope>NUCLEOTIDE SEQUENCE [LARGE SCALE GENOMIC DNA]</scope>
    <source>
        <strain evidence="4 5">ATCC 58844</strain>
    </source>
</reference>
<evidence type="ECO:0000256" key="1">
    <source>
        <dbReference type="RuleBase" id="RU368003"/>
    </source>
</evidence>
<keyword evidence="1" id="KW-0698">rRNA processing</keyword>
<comment type="similarity">
    <text evidence="1">Belongs to the C1D family.</text>
</comment>
<dbReference type="GO" id="GO:0000178">
    <property type="term" value="C:exosome (RNase complex)"/>
    <property type="evidence" value="ECO:0007669"/>
    <property type="project" value="TreeGrafter"/>
</dbReference>
<feature type="compositionally biased region" description="Basic and acidic residues" evidence="3">
    <location>
        <begin position="138"/>
        <end position="148"/>
    </location>
</feature>
<dbReference type="AlphaFoldDB" id="A0A109UWB9"/>